<dbReference type="AlphaFoldDB" id="A0A1N6IQ51"/>
<reference evidence="3" key="1">
    <citation type="submission" date="2016-11" db="EMBL/GenBank/DDBJ databases">
        <authorList>
            <person name="Varghese N."/>
            <person name="Submissions S."/>
        </authorList>
    </citation>
    <scope>NUCLEOTIDE SEQUENCE [LARGE SCALE GENOMIC DNA]</scope>
    <source>
        <strain evidence="3">DSM 27623</strain>
    </source>
</reference>
<dbReference type="RefSeq" id="WP_074236026.1">
    <property type="nucleotide sequence ID" value="NZ_FSRK01000002.1"/>
</dbReference>
<protein>
    <submittedName>
        <fullName evidence="2">Thiopeptide-type bacteriocin biosynthesis domain-containing protein</fullName>
    </submittedName>
</protein>
<evidence type="ECO:0000313" key="3">
    <source>
        <dbReference type="Proteomes" id="UP000185207"/>
    </source>
</evidence>
<dbReference type="InterPro" id="IPR023809">
    <property type="entry name" value="Thiopep_bacteriocin_synth_dom"/>
</dbReference>
<dbReference type="Pfam" id="PF14028">
    <property type="entry name" value="Lant_dehydr_C"/>
    <property type="match status" value="1"/>
</dbReference>
<sequence length="274" mass="32779">MTIRKFLPGSEWLYLKIYTGVKTSDGILQEAIIPLLKYFKEKKYINQWFFIRYTDPIPHLRLRLKLTYRNALENINSVIKDFIASGEISNFVIDSYVREIERYGESTIEYAEHLFFKSSELILNFLDYDDEEKLMVSMFYIDMLLSEIKLSNEEKLEWISDYNTAFKNEFNADKNLNRQLDQKFRLFKPQYLDFVNSNEFVDIRNLIISNISESNNAIKSVIQSSQNPLSGFFQSIFHMHINRTFVSNQRLFEMIVYDYLLRHYKNRTSSKVQL</sequence>
<organism evidence="2 3">
    <name type="scientific">Epilithonimonas zeae</name>
    <dbReference type="NCBI Taxonomy" id="1416779"/>
    <lineage>
        <taxon>Bacteria</taxon>
        <taxon>Pseudomonadati</taxon>
        <taxon>Bacteroidota</taxon>
        <taxon>Flavobacteriia</taxon>
        <taxon>Flavobacteriales</taxon>
        <taxon>Weeksellaceae</taxon>
        <taxon>Chryseobacterium group</taxon>
        <taxon>Epilithonimonas</taxon>
    </lineage>
</organism>
<proteinExistence type="predicted"/>
<dbReference type="Proteomes" id="UP000185207">
    <property type="component" value="Unassembled WGS sequence"/>
</dbReference>
<feature type="domain" description="Thiopeptide-type bacteriocin biosynthesis" evidence="1">
    <location>
        <begin position="12"/>
        <end position="264"/>
    </location>
</feature>
<dbReference type="EMBL" id="FSRK01000002">
    <property type="protein sequence ID" value="SIO34136.1"/>
    <property type="molecule type" value="Genomic_DNA"/>
</dbReference>
<dbReference type="OrthoDB" id="1273722at2"/>
<dbReference type="STRING" id="1416779.SAMN05444409_2882"/>
<evidence type="ECO:0000313" key="2">
    <source>
        <dbReference type="EMBL" id="SIO34136.1"/>
    </source>
</evidence>
<dbReference type="NCBIfam" id="TIGR03891">
    <property type="entry name" value="thiopep_ocin"/>
    <property type="match status" value="1"/>
</dbReference>
<evidence type="ECO:0000259" key="1">
    <source>
        <dbReference type="Pfam" id="PF14028"/>
    </source>
</evidence>
<keyword evidence="3" id="KW-1185">Reference proteome</keyword>
<name>A0A1N6IQ51_9FLAO</name>
<accession>A0A1N6IQ51</accession>
<gene>
    <name evidence="2" type="ORF">SAMN05444409_2882</name>
</gene>